<dbReference type="Proteomes" id="UP001210211">
    <property type="component" value="Unassembled WGS sequence"/>
</dbReference>
<dbReference type="PANTHER" id="PTHR33193">
    <property type="entry name" value="DOMAIN PROTEIN, PUTATIVE (DUF3511)-RELATED"/>
    <property type="match status" value="1"/>
</dbReference>
<accession>A0AAD6EIU3</accession>
<evidence type="ECO:0000313" key="1">
    <source>
        <dbReference type="EMBL" id="KAJ3686344.1"/>
    </source>
</evidence>
<keyword evidence="2" id="KW-1185">Reference proteome</keyword>
<dbReference type="AlphaFoldDB" id="A0AAD6EIU3"/>
<reference evidence="1 2" key="1">
    <citation type="journal article" date="2022" name="Cell">
        <title>Repeat-based holocentromeres influence genome architecture and karyotype evolution.</title>
        <authorList>
            <person name="Hofstatter P.G."/>
            <person name="Thangavel G."/>
            <person name="Lux T."/>
            <person name="Neumann P."/>
            <person name="Vondrak T."/>
            <person name="Novak P."/>
            <person name="Zhang M."/>
            <person name="Costa L."/>
            <person name="Castellani M."/>
            <person name="Scott A."/>
            <person name="Toegelov H."/>
            <person name="Fuchs J."/>
            <person name="Mata-Sucre Y."/>
            <person name="Dias Y."/>
            <person name="Vanzela A.L.L."/>
            <person name="Huettel B."/>
            <person name="Almeida C.C.S."/>
            <person name="Simkova H."/>
            <person name="Souza G."/>
            <person name="Pedrosa-Harand A."/>
            <person name="Macas J."/>
            <person name="Mayer K.F.X."/>
            <person name="Houben A."/>
            <person name="Marques A."/>
        </authorList>
    </citation>
    <scope>NUCLEOTIDE SEQUENCE [LARGE SCALE GENOMIC DNA]</scope>
    <source>
        <strain evidence="1">RhyTen1mFocal</strain>
    </source>
</reference>
<gene>
    <name evidence="1" type="ORF">LUZ61_015508</name>
</gene>
<protein>
    <submittedName>
        <fullName evidence="1">Uncharacterized protein</fullName>
    </submittedName>
</protein>
<dbReference type="EMBL" id="JAMRDG010000002">
    <property type="protein sequence ID" value="KAJ3686344.1"/>
    <property type="molecule type" value="Genomic_DNA"/>
</dbReference>
<organism evidence="1 2">
    <name type="scientific">Rhynchospora tenuis</name>
    <dbReference type="NCBI Taxonomy" id="198213"/>
    <lineage>
        <taxon>Eukaryota</taxon>
        <taxon>Viridiplantae</taxon>
        <taxon>Streptophyta</taxon>
        <taxon>Embryophyta</taxon>
        <taxon>Tracheophyta</taxon>
        <taxon>Spermatophyta</taxon>
        <taxon>Magnoliopsida</taxon>
        <taxon>Liliopsida</taxon>
        <taxon>Poales</taxon>
        <taxon>Cyperaceae</taxon>
        <taxon>Cyperoideae</taxon>
        <taxon>Rhynchosporeae</taxon>
        <taxon>Rhynchospora</taxon>
    </lineage>
</organism>
<dbReference type="Pfam" id="PF12023">
    <property type="entry name" value="DUF3511"/>
    <property type="match status" value="1"/>
</dbReference>
<sequence>MEDFRSSSYTDRTREIDSYNSHDLRCCSASYASTRAPNKEFKLNKGKSANGSSSFRSVWSLSDPELQRKKRVMGYRVYDVEGKMKGSLSPFEGALNGLKRSAIELYMAGCNQGIII</sequence>
<evidence type="ECO:0000313" key="2">
    <source>
        <dbReference type="Proteomes" id="UP001210211"/>
    </source>
</evidence>
<name>A0AAD6EIU3_9POAL</name>
<dbReference type="InterPro" id="IPR021899">
    <property type="entry name" value="DUF3511"/>
</dbReference>
<dbReference type="PANTHER" id="PTHR33193:SF71">
    <property type="entry name" value="OS02G0223700 PROTEIN"/>
    <property type="match status" value="1"/>
</dbReference>
<comment type="caution">
    <text evidence="1">The sequence shown here is derived from an EMBL/GenBank/DDBJ whole genome shotgun (WGS) entry which is preliminary data.</text>
</comment>
<proteinExistence type="predicted"/>